<comment type="caution">
    <text evidence="1">The sequence shown here is derived from an EMBL/GenBank/DDBJ whole genome shotgun (WGS) entry which is preliminary data.</text>
</comment>
<dbReference type="Pfam" id="PF04308">
    <property type="entry name" value="RNaseH_like"/>
    <property type="match status" value="1"/>
</dbReference>
<dbReference type="STRING" id="1797693.A3F99_01730"/>
<gene>
    <name evidence="1" type="ORF">A3F99_01730</name>
</gene>
<dbReference type="EMBL" id="MHJB01000035">
    <property type="protein sequence ID" value="OGY60931.1"/>
    <property type="molecule type" value="Genomic_DNA"/>
</dbReference>
<reference evidence="1 2" key="1">
    <citation type="journal article" date="2016" name="Nat. Commun.">
        <title>Thousands of microbial genomes shed light on interconnected biogeochemical processes in an aquifer system.</title>
        <authorList>
            <person name="Anantharaman K."/>
            <person name="Brown C.T."/>
            <person name="Hug L.A."/>
            <person name="Sharon I."/>
            <person name="Castelle C.J."/>
            <person name="Probst A.J."/>
            <person name="Thomas B.C."/>
            <person name="Singh A."/>
            <person name="Wilkins M.J."/>
            <person name="Karaoz U."/>
            <person name="Brodie E.L."/>
            <person name="Williams K.H."/>
            <person name="Hubbard S.S."/>
            <person name="Banfield J.F."/>
        </authorList>
    </citation>
    <scope>NUCLEOTIDE SEQUENCE [LARGE SCALE GENOMIC DNA]</scope>
</reference>
<dbReference type="AlphaFoldDB" id="A0A1G1Z8G4"/>
<dbReference type="PANTHER" id="PTHR39961">
    <property type="entry name" value="HYPOTHETICAL CYTOSOLIC PROTEIN"/>
    <property type="match status" value="1"/>
</dbReference>
<name>A0A1G1Z8G4_9BACT</name>
<organism evidence="1 2">
    <name type="scientific">Candidatus Colwellbacteria bacterium RIFCSPLOWO2_12_FULL_43_11</name>
    <dbReference type="NCBI Taxonomy" id="1797693"/>
    <lineage>
        <taxon>Bacteria</taxon>
        <taxon>Candidatus Colwelliibacteriota</taxon>
    </lineage>
</organism>
<evidence type="ECO:0000313" key="1">
    <source>
        <dbReference type="EMBL" id="OGY60931.1"/>
    </source>
</evidence>
<evidence type="ECO:0008006" key="3">
    <source>
        <dbReference type="Google" id="ProtNLM"/>
    </source>
</evidence>
<dbReference type="Proteomes" id="UP000176571">
    <property type="component" value="Unassembled WGS sequence"/>
</dbReference>
<dbReference type="PANTHER" id="PTHR39961:SF1">
    <property type="entry name" value="DUF458 DOMAIN-CONTAINING PROTEIN"/>
    <property type="match status" value="1"/>
</dbReference>
<accession>A0A1G1Z8G4</accession>
<evidence type="ECO:0000313" key="2">
    <source>
        <dbReference type="Proteomes" id="UP000176571"/>
    </source>
</evidence>
<sequence length="161" mass="18333">MIKQSLFNSYHGDKLNPEAVVSEIITFMRALPNNRYKVMIGTDSLRYNETDADFVTAIVVHRVGNGGRYFWRREELGGFHTLRDRILREVMMSLDIAKGVLASLKDRNTPEFDFEIHVDVGQNGETKTMIQELVGMVRANNFEARTKPESYAASSVADRCI</sequence>
<dbReference type="InterPro" id="IPR007405">
    <property type="entry name" value="Phage_KVP40_Orf299"/>
</dbReference>
<protein>
    <recommendedName>
        <fullName evidence="3">DUF458 domain-containing protein</fullName>
    </recommendedName>
</protein>
<proteinExistence type="predicted"/>